<organism evidence="21 22">
    <name type="scientific">Mycobacterium asiaticum</name>
    <dbReference type="NCBI Taxonomy" id="1790"/>
    <lineage>
        <taxon>Bacteria</taxon>
        <taxon>Bacillati</taxon>
        <taxon>Actinomycetota</taxon>
        <taxon>Actinomycetes</taxon>
        <taxon>Mycobacteriales</taxon>
        <taxon>Mycobacteriaceae</taxon>
        <taxon>Mycobacterium</taxon>
    </lineage>
</organism>
<evidence type="ECO:0000259" key="20">
    <source>
        <dbReference type="SMART" id="SM00482"/>
    </source>
</evidence>
<dbReference type="GO" id="GO:0006261">
    <property type="term" value="P:DNA-templated DNA replication"/>
    <property type="evidence" value="ECO:0007669"/>
    <property type="project" value="UniProtKB-UniRule"/>
</dbReference>
<dbReference type="InterPro" id="IPR002421">
    <property type="entry name" value="5-3_exonuclease"/>
</dbReference>
<keyword evidence="6 17" id="KW-0235">DNA replication</keyword>
<dbReference type="InterPro" id="IPR018320">
    <property type="entry name" value="DNA_polymerase_1"/>
</dbReference>
<evidence type="ECO:0000313" key="22">
    <source>
        <dbReference type="Proteomes" id="UP000093629"/>
    </source>
</evidence>
<dbReference type="Proteomes" id="UP000093629">
    <property type="component" value="Unassembled WGS sequence"/>
</dbReference>
<protein>
    <recommendedName>
        <fullName evidence="3 16">DNA polymerase I</fullName>
        <ecNumber evidence="2 16">2.7.7.7</ecNumber>
    </recommendedName>
</protein>
<reference evidence="21 22" key="1">
    <citation type="submission" date="2016-06" db="EMBL/GenBank/DDBJ databases">
        <authorList>
            <person name="Kjaerup R.B."/>
            <person name="Dalgaard T.S."/>
            <person name="Juul-Madsen H.R."/>
        </authorList>
    </citation>
    <scope>NUCLEOTIDE SEQUENCE [LARGE SCALE GENOMIC DNA]</scope>
    <source>
        <strain evidence="21 22">1245139.5</strain>
    </source>
</reference>
<comment type="function">
    <text evidence="15">In addition to polymerase activity, this DNA polymerase exhibits 3'-5' and 5'-3' exonuclease activity.</text>
</comment>
<sequence length="903" mass="98443">MSNAGGVAEKPTLMLLDGNSLAFRAFYALPAENFKTRGGLTTNAVYGFTAMLINLLRDEAPTHIAAAFDVSRQTFRSERYPEYKANRSSTPDEFHGQIDITKEVLGALGITVLAEPGFEADDIIATLATQAENEGYRVLVVTGDRDALQLVSDDVTVLYPRKGVSELTRFTPEAVVEKYGLTPRQYPDFAALRGDPSDNLPGIPGVGEKTASKWIIEYGSLQSLVDSVDSVRGKVGDALRAHVANVVLNRDLTELVKDVPLAQTPDTLRLQPWDRDLIHRLFDDLEFRVLRDRLFDTLAAVEPEVDEGFDVRGGALEPGTVAQWLSEHADDGRRSGLTVVGTHLPHGGDATALAIAAADGDGAYIDTAALTPEDDAALAAWLSDPDRPKALHEAKLAIHDLTGRGWTLGGVTSDTALAAYLVRPGQRSFTLDDLSLRYLRRELRAENPEQQQLSLLDDLDESGGADDQAVQTSILRARAVADLADALDAELARIDSTALLGEMELPVQQVLAEMEHAGIAVDLAKLTELQSEFAEQIRDAAEAAYAVIGKQINLGSPKQLQVVLFDELGMPKTKRTKTGYTTDADAVQGLFEKTGHPFLQHLLTHRDVTRLKVTVDGLLNSAAADGRIHTTFNQTIAATGRLSSTEPNLQNIPIRTDAGRRIRDAFIVGSGYHELMTADYSQIEMRIMAHLSRDQGLIEAFNTGEDLHSFVASRAFGVPIEEVTGELRRRVKAMSYGLAYGLSAYGLSAQLKISTEEAKEQMDQYFSRFGGVRDYLFAVVEQARKDGYTSTVLGRRRYLPELDSSNRQVREAAERAALNAPIQGSAADLIKVAMIEVDKAIKQAGLASRMLLQVHDELLFEIAAGERDQLEALVRDKMGGAYPLDVPLEVSVGYGRSWDAAAH</sequence>
<keyword evidence="10" id="KW-0269">Exonuclease</keyword>
<evidence type="ECO:0000256" key="13">
    <source>
        <dbReference type="ARBA" id="ARBA00023204"/>
    </source>
</evidence>
<dbReference type="PRINTS" id="PR00868">
    <property type="entry name" value="DNAPOLI"/>
</dbReference>
<comment type="caution">
    <text evidence="21">The sequence shown here is derived from an EMBL/GenBank/DDBJ whole genome shotgun (WGS) entry which is preliminary data.</text>
</comment>
<evidence type="ECO:0000256" key="2">
    <source>
        <dbReference type="ARBA" id="ARBA00012417"/>
    </source>
</evidence>
<dbReference type="Pfam" id="PF02739">
    <property type="entry name" value="5_3_exonuc_N"/>
    <property type="match status" value="1"/>
</dbReference>
<dbReference type="SUPFAM" id="SSF56672">
    <property type="entry name" value="DNA/RNA polymerases"/>
    <property type="match status" value="1"/>
</dbReference>
<name>A0A1A3MSR8_MYCAS</name>
<dbReference type="GO" id="GO:0003677">
    <property type="term" value="F:DNA binding"/>
    <property type="evidence" value="ECO:0007669"/>
    <property type="project" value="UniProtKB-UniRule"/>
</dbReference>
<evidence type="ECO:0000256" key="9">
    <source>
        <dbReference type="ARBA" id="ARBA00022801"/>
    </source>
</evidence>
<dbReference type="SMART" id="SM00475">
    <property type="entry name" value="53EXOc"/>
    <property type="match status" value="1"/>
</dbReference>
<evidence type="ECO:0000259" key="19">
    <source>
        <dbReference type="SMART" id="SM00475"/>
    </source>
</evidence>
<evidence type="ECO:0000256" key="8">
    <source>
        <dbReference type="ARBA" id="ARBA00022763"/>
    </source>
</evidence>
<dbReference type="EMBL" id="LZLQ01000124">
    <property type="protein sequence ID" value="OBK12571.1"/>
    <property type="molecule type" value="Genomic_DNA"/>
</dbReference>
<evidence type="ECO:0000256" key="11">
    <source>
        <dbReference type="ARBA" id="ARBA00022932"/>
    </source>
</evidence>
<gene>
    <name evidence="17" type="primary">polA</name>
    <name evidence="21" type="ORF">A5636_11150</name>
</gene>
<accession>A0A1A3MSR8</accession>
<dbReference type="CDD" id="cd09898">
    <property type="entry name" value="H3TH_53EXO"/>
    <property type="match status" value="1"/>
</dbReference>
<keyword evidence="7" id="KW-0540">Nuclease</keyword>
<dbReference type="InterPro" id="IPR054690">
    <property type="entry name" value="DNA_polI_exonuclease"/>
</dbReference>
<dbReference type="Pfam" id="PF22619">
    <property type="entry name" value="DNA_polI_exo1"/>
    <property type="match status" value="1"/>
</dbReference>
<evidence type="ECO:0000259" key="18">
    <source>
        <dbReference type="SMART" id="SM00474"/>
    </source>
</evidence>
<evidence type="ECO:0000313" key="21">
    <source>
        <dbReference type="EMBL" id="OBK12571.1"/>
    </source>
</evidence>
<dbReference type="GO" id="GO:0003887">
    <property type="term" value="F:DNA-directed DNA polymerase activity"/>
    <property type="evidence" value="ECO:0007669"/>
    <property type="project" value="UniProtKB-UniRule"/>
</dbReference>
<dbReference type="FunFam" id="1.10.150.20:FF:000002">
    <property type="entry name" value="DNA polymerase I"/>
    <property type="match status" value="1"/>
</dbReference>
<feature type="domain" description="3'-5' exonuclease" evidence="18">
    <location>
        <begin position="312"/>
        <end position="492"/>
    </location>
</feature>
<dbReference type="InterPro" id="IPR019760">
    <property type="entry name" value="DNA-dir_DNA_pol_A_CS"/>
</dbReference>
<dbReference type="InterPro" id="IPR002562">
    <property type="entry name" value="3'-5'_exonuclease_dom"/>
</dbReference>
<dbReference type="SUPFAM" id="SSF53098">
    <property type="entry name" value="Ribonuclease H-like"/>
    <property type="match status" value="1"/>
</dbReference>
<dbReference type="NCBIfam" id="TIGR00593">
    <property type="entry name" value="pola"/>
    <property type="match status" value="1"/>
</dbReference>
<keyword evidence="4 17" id="KW-0808">Transferase</keyword>
<dbReference type="CDD" id="cd08637">
    <property type="entry name" value="DNA_pol_A_pol_I_C"/>
    <property type="match status" value="1"/>
</dbReference>
<dbReference type="InterPro" id="IPR001098">
    <property type="entry name" value="DNA-dir_DNA_pol_A_palm_dom"/>
</dbReference>
<dbReference type="InterPro" id="IPR036279">
    <property type="entry name" value="5-3_exonuclease_C_sf"/>
</dbReference>
<dbReference type="GO" id="GO:0008408">
    <property type="term" value="F:3'-5' exonuclease activity"/>
    <property type="evidence" value="ECO:0007669"/>
    <property type="project" value="InterPro"/>
</dbReference>
<dbReference type="FunFam" id="1.10.150.20:FF:000003">
    <property type="entry name" value="DNA polymerase I"/>
    <property type="match status" value="1"/>
</dbReference>
<dbReference type="CDD" id="cd09859">
    <property type="entry name" value="PIN_53EXO"/>
    <property type="match status" value="1"/>
</dbReference>
<comment type="catalytic activity">
    <reaction evidence="14 17">
        <text>DNA(n) + a 2'-deoxyribonucleoside 5'-triphosphate = DNA(n+1) + diphosphate</text>
        <dbReference type="Rhea" id="RHEA:22508"/>
        <dbReference type="Rhea" id="RHEA-COMP:17339"/>
        <dbReference type="Rhea" id="RHEA-COMP:17340"/>
        <dbReference type="ChEBI" id="CHEBI:33019"/>
        <dbReference type="ChEBI" id="CHEBI:61560"/>
        <dbReference type="ChEBI" id="CHEBI:173112"/>
        <dbReference type="EC" id="2.7.7.7"/>
    </reaction>
</comment>
<evidence type="ECO:0000256" key="6">
    <source>
        <dbReference type="ARBA" id="ARBA00022705"/>
    </source>
</evidence>
<dbReference type="CDD" id="cd06140">
    <property type="entry name" value="DNA_polA_I_Bacillus_like_exo"/>
    <property type="match status" value="1"/>
</dbReference>
<evidence type="ECO:0000256" key="3">
    <source>
        <dbReference type="ARBA" id="ARBA00020311"/>
    </source>
</evidence>
<evidence type="ECO:0000256" key="12">
    <source>
        <dbReference type="ARBA" id="ARBA00023125"/>
    </source>
</evidence>
<dbReference type="SMART" id="SM00279">
    <property type="entry name" value="HhH2"/>
    <property type="match status" value="1"/>
</dbReference>
<dbReference type="Gene3D" id="1.10.150.20">
    <property type="entry name" value="5' to 3' exonuclease, C-terminal subdomain"/>
    <property type="match status" value="2"/>
</dbReference>
<dbReference type="InterPro" id="IPR020045">
    <property type="entry name" value="DNA_polI_H3TH"/>
</dbReference>
<dbReference type="InterPro" id="IPR002298">
    <property type="entry name" value="DNA_polymerase_A"/>
</dbReference>
<dbReference type="EC" id="2.7.7.7" evidence="2 16"/>
<evidence type="ECO:0000256" key="15">
    <source>
        <dbReference type="ARBA" id="ARBA00053603"/>
    </source>
</evidence>
<proteinExistence type="inferred from homology"/>
<dbReference type="InterPro" id="IPR020046">
    <property type="entry name" value="5-3_exonucl_a-hlix_arch_N"/>
</dbReference>
<evidence type="ECO:0000256" key="16">
    <source>
        <dbReference type="NCBIfam" id="TIGR00593"/>
    </source>
</evidence>
<comment type="similarity">
    <text evidence="1 17">Belongs to the DNA polymerase type-A family.</text>
</comment>
<dbReference type="FunFam" id="1.20.1060.10:FF:000001">
    <property type="entry name" value="DNA polymerase I"/>
    <property type="match status" value="1"/>
</dbReference>
<evidence type="ECO:0000256" key="14">
    <source>
        <dbReference type="ARBA" id="ARBA00049244"/>
    </source>
</evidence>
<dbReference type="NCBIfam" id="NF004397">
    <property type="entry name" value="PRK05755.1"/>
    <property type="match status" value="1"/>
</dbReference>
<keyword evidence="5 17" id="KW-0548">Nucleotidyltransferase</keyword>
<keyword evidence="9" id="KW-0378">Hydrolase</keyword>
<dbReference type="InterPro" id="IPR043502">
    <property type="entry name" value="DNA/RNA_pol_sf"/>
</dbReference>
<keyword evidence="22" id="KW-1185">Reference proteome</keyword>
<evidence type="ECO:0000256" key="17">
    <source>
        <dbReference type="RuleBase" id="RU004460"/>
    </source>
</evidence>
<keyword evidence="13 17" id="KW-0234">DNA repair</keyword>
<dbReference type="Pfam" id="PF00476">
    <property type="entry name" value="DNA_pol_A"/>
    <property type="match status" value="1"/>
</dbReference>
<feature type="domain" description="5'-3' exonuclease" evidence="19">
    <location>
        <begin position="9"/>
        <end position="271"/>
    </location>
</feature>
<keyword evidence="12 17" id="KW-0238">DNA-binding</keyword>
<dbReference type="AlphaFoldDB" id="A0A1A3MSR8"/>
<dbReference type="InterPro" id="IPR008918">
    <property type="entry name" value="HhH2"/>
</dbReference>
<dbReference type="PROSITE" id="PS00447">
    <property type="entry name" value="DNA_POLYMERASE_A"/>
    <property type="match status" value="1"/>
</dbReference>
<dbReference type="Gene3D" id="3.30.70.370">
    <property type="match status" value="1"/>
</dbReference>
<evidence type="ECO:0000256" key="7">
    <source>
        <dbReference type="ARBA" id="ARBA00022722"/>
    </source>
</evidence>
<feature type="domain" description="DNA-directed DNA polymerase family A palm" evidence="20">
    <location>
        <begin position="659"/>
        <end position="866"/>
    </location>
</feature>
<dbReference type="GO" id="GO:0008409">
    <property type="term" value="F:5'-3' exonuclease activity"/>
    <property type="evidence" value="ECO:0007669"/>
    <property type="project" value="InterPro"/>
</dbReference>
<dbReference type="PANTHER" id="PTHR10133:SF27">
    <property type="entry name" value="DNA POLYMERASE NU"/>
    <property type="match status" value="1"/>
</dbReference>
<evidence type="ECO:0000256" key="1">
    <source>
        <dbReference type="ARBA" id="ARBA00007705"/>
    </source>
</evidence>
<keyword evidence="11 17" id="KW-0239">DNA-directed DNA polymerase</keyword>
<dbReference type="SUPFAM" id="SSF47807">
    <property type="entry name" value="5' to 3' exonuclease, C-terminal subdomain"/>
    <property type="match status" value="1"/>
</dbReference>
<evidence type="ECO:0000256" key="10">
    <source>
        <dbReference type="ARBA" id="ARBA00022839"/>
    </source>
</evidence>
<dbReference type="InterPro" id="IPR012337">
    <property type="entry name" value="RNaseH-like_sf"/>
</dbReference>
<evidence type="ECO:0000256" key="5">
    <source>
        <dbReference type="ARBA" id="ARBA00022695"/>
    </source>
</evidence>
<dbReference type="Gene3D" id="3.30.420.10">
    <property type="entry name" value="Ribonuclease H-like superfamily/Ribonuclease H"/>
    <property type="match status" value="1"/>
</dbReference>
<dbReference type="InterPro" id="IPR036397">
    <property type="entry name" value="RNaseH_sf"/>
</dbReference>
<dbReference type="FunFam" id="3.40.50.1010:FF:000001">
    <property type="entry name" value="DNA polymerase I"/>
    <property type="match status" value="1"/>
</dbReference>
<keyword evidence="8 17" id="KW-0227">DNA damage</keyword>
<dbReference type="InterPro" id="IPR029060">
    <property type="entry name" value="PIN-like_dom_sf"/>
</dbReference>
<dbReference type="SMART" id="SM00482">
    <property type="entry name" value="POLAc"/>
    <property type="match status" value="1"/>
</dbReference>
<dbReference type="PANTHER" id="PTHR10133">
    <property type="entry name" value="DNA POLYMERASE I"/>
    <property type="match status" value="1"/>
</dbReference>
<dbReference type="Gene3D" id="3.40.50.1010">
    <property type="entry name" value="5'-nuclease"/>
    <property type="match status" value="1"/>
</dbReference>
<dbReference type="GO" id="GO:0006302">
    <property type="term" value="P:double-strand break repair"/>
    <property type="evidence" value="ECO:0007669"/>
    <property type="project" value="TreeGrafter"/>
</dbReference>
<dbReference type="Pfam" id="PF01367">
    <property type="entry name" value="5_3_exonuc"/>
    <property type="match status" value="1"/>
</dbReference>
<dbReference type="Gene3D" id="1.20.1060.10">
    <property type="entry name" value="Taq DNA Polymerase, Chain T, domain 4"/>
    <property type="match status" value="1"/>
</dbReference>
<dbReference type="SUPFAM" id="SSF88723">
    <property type="entry name" value="PIN domain-like"/>
    <property type="match status" value="1"/>
</dbReference>
<evidence type="ECO:0000256" key="4">
    <source>
        <dbReference type="ARBA" id="ARBA00022679"/>
    </source>
</evidence>
<dbReference type="SMART" id="SM00474">
    <property type="entry name" value="35EXOc"/>
    <property type="match status" value="1"/>
</dbReference>